<accession>A0A1S9TWB6</accession>
<dbReference type="EMBL" id="MUAJ01000002">
    <property type="protein sequence ID" value="OOR14168.1"/>
    <property type="molecule type" value="Genomic_DNA"/>
</dbReference>
<dbReference type="Proteomes" id="UP000190906">
    <property type="component" value="Unassembled WGS sequence"/>
</dbReference>
<sequence length="60" mass="6864">MLKGSEDKIRSMVTYLLGDTVAKHDTRHALEELHKRGLITYNELSEIKYLMNIKKGLASC</sequence>
<name>A0A1S9TWB6_BACCE</name>
<gene>
    <name evidence="1" type="ORF">BW897_03830</name>
</gene>
<comment type="caution">
    <text evidence="1">The sequence shown here is derived from an EMBL/GenBank/DDBJ whole genome shotgun (WGS) entry which is preliminary data.</text>
</comment>
<protein>
    <submittedName>
        <fullName evidence="1">Uncharacterized protein</fullName>
    </submittedName>
</protein>
<proteinExistence type="predicted"/>
<reference evidence="1 2" key="1">
    <citation type="submission" date="2017-01" db="EMBL/GenBank/DDBJ databases">
        <title>Bacillus cereus isolates.</title>
        <authorList>
            <person name="Beno S.M."/>
        </authorList>
    </citation>
    <scope>NUCLEOTIDE SEQUENCE [LARGE SCALE GENOMIC DNA]</scope>
    <source>
        <strain evidence="1 2">FSL H8-0485</strain>
    </source>
</reference>
<organism evidence="1 2">
    <name type="scientific">Bacillus cereus</name>
    <dbReference type="NCBI Taxonomy" id="1396"/>
    <lineage>
        <taxon>Bacteria</taxon>
        <taxon>Bacillati</taxon>
        <taxon>Bacillota</taxon>
        <taxon>Bacilli</taxon>
        <taxon>Bacillales</taxon>
        <taxon>Bacillaceae</taxon>
        <taxon>Bacillus</taxon>
        <taxon>Bacillus cereus group</taxon>
    </lineage>
</organism>
<dbReference type="AlphaFoldDB" id="A0A1S9TWB6"/>
<evidence type="ECO:0000313" key="2">
    <source>
        <dbReference type="Proteomes" id="UP000190906"/>
    </source>
</evidence>
<evidence type="ECO:0000313" key="1">
    <source>
        <dbReference type="EMBL" id="OOR14168.1"/>
    </source>
</evidence>